<keyword evidence="3" id="KW-1185">Reference proteome</keyword>
<dbReference type="RefSeq" id="WP_100922766.1">
    <property type="nucleotide sequence ID" value="NZ_CP020371.1"/>
</dbReference>
<accession>A0A2K8UHQ4</accession>
<geneLocation type="plasmid" evidence="3">
    <name>pts417</name>
</geneLocation>
<dbReference type="AlphaFoldDB" id="A0A2K8UHQ4"/>
<evidence type="ECO:0000256" key="1">
    <source>
        <dbReference type="SAM" id="SignalP"/>
    </source>
</evidence>
<gene>
    <name evidence="2" type="ORF">THSYN_29750</name>
</gene>
<reference evidence="2 3" key="1">
    <citation type="submission" date="2017-03" db="EMBL/GenBank/DDBJ databases">
        <title>Complete genome sequence of Candidatus 'Thiodictyon syntrophicum' sp. nov. strain Cad16T, a photolithoautotroph purple sulfur bacterium isolated from an alpine meromictic lake.</title>
        <authorList>
            <person name="Luedin S.M."/>
            <person name="Pothier J.F."/>
            <person name="Danza F."/>
            <person name="Storelli N."/>
            <person name="Wittwer M."/>
            <person name="Tonolla M."/>
        </authorList>
    </citation>
    <scope>NUCLEOTIDE SEQUENCE [LARGE SCALE GENOMIC DNA]</scope>
    <source>
        <strain evidence="2 3">Cad16T</strain>
        <plasmid evidence="3">Plasmid pts417</plasmid>
    </source>
</reference>
<organism evidence="2 3">
    <name type="scientific">Candidatus Thiodictyon syntrophicum</name>
    <dbReference type="NCBI Taxonomy" id="1166950"/>
    <lineage>
        <taxon>Bacteria</taxon>
        <taxon>Pseudomonadati</taxon>
        <taxon>Pseudomonadota</taxon>
        <taxon>Gammaproteobacteria</taxon>
        <taxon>Chromatiales</taxon>
        <taxon>Chromatiaceae</taxon>
        <taxon>Thiodictyon</taxon>
    </lineage>
</organism>
<feature type="chain" id="PRO_5014778443" description="FAD/FMN-containing dehydrogenase" evidence="1">
    <location>
        <begin position="19"/>
        <end position="156"/>
    </location>
</feature>
<proteinExistence type="predicted"/>
<name>A0A2K8UHQ4_9GAMM</name>
<protein>
    <recommendedName>
        <fullName evidence="4">FAD/FMN-containing dehydrogenase</fullName>
    </recommendedName>
</protein>
<dbReference type="OrthoDB" id="5786920at2"/>
<keyword evidence="1" id="KW-0732">Signal</keyword>
<keyword evidence="2" id="KW-0614">Plasmid</keyword>
<evidence type="ECO:0008006" key="4">
    <source>
        <dbReference type="Google" id="ProtNLM"/>
    </source>
</evidence>
<evidence type="ECO:0000313" key="3">
    <source>
        <dbReference type="Proteomes" id="UP000232638"/>
    </source>
</evidence>
<dbReference type="Proteomes" id="UP000232638">
    <property type="component" value="Plasmid pTs417"/>
</dbReference>
<feature type="signal peptide" evidence="1">
    <location>
        <begin position="1"/>
        <end position="18"/>
    </location>
</feature>
<dbReference type="EMBL" id="CP020371">
    <property type="protein sequence ID" value="AUB85114.1"/>
    <property type="molecule type" value="Genomic_DNA"/>
</dbReference>
<sequence>MKTAVLVALLLCCGLLAAAPLQVGSPLPALKLKDQHDAPQAITADTRYLIFVAERAPAALAETALDGQTITTLASAHVRYVADISAMPGIITTVIALPKMRKRPYPMLLGRSAAETAMLPREPAKVTLIEAQGGIITTVRFIADALTLRAALGLTP</sequence>
<evidence type="ECO:0000313" key="2">
    <source>
        <dbReference type="EMBL" id="AUB85114.1"/>
    </source>
</evidence>
<dbReference type="KEGG" id="tsy:THSYN_29750"/>